<dbReference type="EMBL" id="JADIVZ010000012">
    <property type="protein sequence ID" value="MBF4163492.1"/>
    <property type="molecule type" value="Genomic_DNA"/>
</dbReference>
<keyword evidence="6" id="KW-1185">Reference proteome</keyword>
<dbReference type="GO" id="GO:0003700">
    <property type="term" value="F:DNA-binding transcription factor activity"/>
    <property type="evidence" value="ECO:0007669"/>
    <property type="project" value="TreeGrafter"/>
</dbReference>
<dbReference type="Proteomes" id="UP000656804">
    <property type="component" value="Unassembled WGS sequence"/>
</dbReference>
<dbReference type="InterPro" id="IPR009057">
    <property type="entry name" value="Homeodomain-like_sf"/>
</dbReference>
<keyword evidence="1" id="KW-0805">Transcription regulation</keyword>
<dbReference type="InterPro" id="IPR025996">
    <property type="entry name" value="MT1864/Rv1816-like_C"/>
</dbReference>
<evidence type="ECO:0000256" key="2">
    <source>
        <dbReference type="ARBA" id="ARBA00023125"/>
    </source>
</evidence>
<evidence type="ECO:0000313" key="5">
    <source>
        <dbReference type="EMBL" id="MBF4163492.1"/>
    </source>
</evidence>
<evidence type="ECO:0000259" key="4">
    <source>
        <dbReference type="Pfam" id="PF13305"/>
    </source>
</evidence>
<keyword evidence="2" id="KW-0238">DNA-binding</keyword>
<name>A0A930Y8U9_9ACTN</name>
<dbReference type="SUPFAM" id="SSF46689">
    <property type="entry name" value="Homeodomain-like"/>
    <property type="match status" value="1"/>
</dbReference>
<evidence type="ECO:0000256" key="1">
    <source>
        <dbReference type="ARBA" id="ARBA00023015"/>
    </source>
</evidence>
<dbReference type="AlphaFoldDB" id="A0A930Y8U9"/>
<evidence type="ECO:0000256" key="3">
    <source>
        <dbReference type="ARBA" id="ARBA00023163"/>
    </source>
</evidence>
<dbReference type="InterPro" id="IPR050109">
    <property type="entry name" value="HTH-type_TetR-like_transc_reg"/>
</dbReference>
<gene>
    <name evidence="5" type="ORF">ISG29_17530</name>
</gene>
<sequence>MHLHEPTRREQRREQTFAEIVTTSRALIGEGEDLSLRAVAARMGVTAPALYRYVASYQELVDLVAFEVDRLATEGFAAAADALPADDLAGRLVVGVCAFRRWALSAPREFGMVFANPVAESPCTRRELLTLASSGIFFTDLIRLLWERERFALPRLEDLPDTVRAAVLDPLIPAKVDDIAAEDRGLVWIMMQGWSRLYGVVALEVFGHLDPRVVESGEMFVDVMTSALPLLGLDHEQERLDALMRAELARS</sequence>
<dbReference type="Pfam" id="PF13305">
    <property type="entry name" value="TetR_C_33"/>
    <property type="match status" value="1"/>
</dbReference>
<dbReference type="Gene3D" id="1.10.357.10">
    <property type="entry name" value="Tetracycline Repressor, domain 2"/>
    <property type="match status" value="1"/>
</dbReference>
<keyword evidence="3" id="KW-0804">Transcription</keyword>
<proteinExistence type="predicted"/>
<comment type="caution">
    <text evidence="5">The sequence shown here is derived from an EMBL/GenBank/DDBJ whole genome shotgun (WGS) entry which is preliminary data.</text>
</comment>
<reference evidence="5" key="1">
    <citation type="submission" date="2020-11" db="EMBL/GenBank/DDBJ databases">
        <title>Nocardioides sp. CBS4Y-1, whole genome shotgun sequence.</title>
        <authorList>
            <person name="Tuo L."/>
        </authorList>
    </citation>
    <scope>NUCLEOTIDE SEQUENCE</scope>
    <source>
        <strain evidence="5">CBS4Y-1</strain>
    </source>
</reference>
<dbReference type="SUPFAM" id="SSF48498">
    <property type="entry name" value="Tetracyclin repressor-like, C-terminal domain"/>
    <property type="match status" value="1"/>
</dbReference>
<dbReference type="RefSeq" id="WP_194504754.1">
    <property type="nucleotide sequence ID" value="NZ_JADIVZ010000012.1"/>
</dbReference>
<dbReference type="InterPro" id="IPR036271">
    <property type="entry name" value="Tet_transcr_reg_TetR-rel_C_sf"/>
</dbReference>
<dbReference type="PANTHER" id="PTHR30055">
    <property type="entry name" value="HTH-TYPE TRANSCRIPTIONAL REGULATOR RUTR"/>
    <property type="match status" value="1"/>
</dbReference>
<protein>
    <submittedName>
        <fullName evidence="5">WHG domain-containing protein</fullName>
    </submittedName>
</protein>
<evidence type="ECO:0000313" key="6">
    <source>
        <dbReference type="Proteomes" id="UP000656804"/>
    </source>
</evidence>
<dbReference type="GO" id="GO:0000976">
    <property type="term" value="F:transcription cis-regulatory region binding"/>
    <property type="evidence" value="ECO:0007669"/>
    <property type="project" value="TreeGrafter"/>
</dbReference>
<accession>A0A930Y8U9</accession>
<feature type="domain" description="HTH-type transcriptional regulator MT1864/Rv1816-like C-terminal" evidence="4">
    <location>
        <begin position="97"/>
        <end position="226"/>
    </location>
</feature>
<organism evidence="5 6">
    <name type="scientific">Nocardioides acrostichi</name>
    <dbReference type="NCBI Taxonomy" id="2784339"/>
    <lineage>
        <taxon>Bacteria</taxon>
        <taxon>Bacillati</taxon>
        <taxon>Actinomycetota</taxon>
        <taxon>Actinomycetes</taxon>
        <taxon>Propionibacteriales</taxon>
        <taxon>Nocardioidaceae</taxon>
        <taxon>Nocardioides</taxon>
    </lineage>
</organism>
<dbReference type="PANTHER" id="PTHR30055:SF243">
    <property type="entry name" value="HTH-TYPE TRANSCRIPTIONAL REGULATOR RV1816"/>
    <property type="match status" value="1"/>
</dbReference>